<feature type="domain" description="CHY-type" evidence="4">
    <location>
        <begin position="7"/>
        <end position="87"/>
    </location>
</feature>
<evidence type="ECO:0000313" key="6">
    <source>
        <dbReference type="Proteomes" id="UP000253908"/>
    </source>
</evidence>
<dbReference type="PROSITE" id="PS51266">
    <property type="entry name" value="ZF_CHY"/>
    <property type="match status" value="1"/>
</dbReference>
<dbReference type="PANTHER" id="PTHR28082">
    <property type="entry name" value="ZINC FINGER PROTEIN"/>
    <property type="match status" value="1"/>
</dbReference>
<reference evidence="6" key="1">
    <citation type="submission" date="2017-11" db="EMBL/GenBank/DDBJ databases">
        <authorList>
            <person name="Zhu W."/>
        </authorList>
    </citation>
    <scope>NUCLEOTIDE SEQUENCE [LARGE SCALE GENOMIC DNA]</scope>
    <source>
        <strain evidence="6">160</strain>
    </source>
</reference>
<keyword evidence="1" id="KW-0479">Metal-binding</keyword>
<dbReference type="PANTHER" id="PTHR28082:SF1">
    <property type="entry name" value="HELPER OF TIM PROTEIN 13"/>
    <property type="match status" value="1"/>
</dbReference>
<dbReference type="Pfam" id="PF05495">
    <property type="entry name" value="zf-CHY"/>
    <property type="match status" value="1"/>
</dbReference>
<keyword evidence="6" id="KW-1185">Reference proteome</keyword>
<dbReference type="InterPro" id="IPR037274">
    <property type="entry name" value="Znf_CHY_sf"/>
</dbReference>
<dbReference type="SUPFAM" id="SSF161219">
    <property type="entry name" value="CHY zinc finger-like"/>
    <property type="match status" value="1"/>
</dbReference>
<dbReference type="Proteomes" id="UP000253908">
    <property type="component" value="Chromosome"/>
</dbReference>
<keyword evidence="3" id="KW-0862">Zinc</keyword>
<protein>
    <recommendedName>
        <fullName evidence="4">CHY-type domain-containing protein</fullName>
    </recommendedName>
</protein>
<sequence>MKVYGHIIDNQTRCKHYATDKDIIAIKFKCCNKYYPCYKCHNECESHTISVWKKEEFNELAILCGVCKTEQPINLYMDNGKCVNCNSKFNDGCKKHYHLYFEFKDIC</sequence>
<proteinExistence type="predicted"/>
<dbReference type="InterPro" id="IPR052604">
    <property type="entry name" value="Mito_Tim_assembly_helper"/>
</dbReference>
<dbReference type="AlphaFoldDB" id="A0A345PCU2"/>
<dbReference type="GO" id="GO:0008270">
    <property type="term" value="F:zinc ion binding"/>
    <property type="evidence" value="ECO:0007669"/>
    <property type="project" value="UniProtKB-KW"/>
</dbReference>
<dbReference type="RefSeq" id="WP_114915116.1">
    <property type="nucleotide sequence ID" value="NZ_CP024848.1"/>
</dbReference>
<evidence type="ECO:0000256" key="2">
    <source>
        <dbReference type="ARBA" id="ARBA00022771"/>
    </source>
</evidence>
<dbReference type="InterPro" id="IPR016694">
    <property type="entry name" value="UCP017292"/>
</dbReference>
<accession>A0A345PCU2</accession>
<dbReference type="PIRSF" id="PIRSF017292">
    <property type="entry name" value="UCP017292_Znf_CHY"/>
    <property type="match status" value="1"/>
</dbReference>
<dbReference type="InterPro" id="IPR008913">
    <property type="entry name" value="Znf_CHY"/>
</dbReference>
<keyword evidence="2" id="KW-0863">Zinc-finger</keyword>
<name>A0A345PCU2_9BACI</name>
<evidence type="ECO:0000256" key="1">
    <source>
        <dbReference type="ARBA" id="ARBA00022723"/>
    </source>
</evidence>
<gene>
    <name evidence="5" type="ORF">CUC15_01970</name>
</gene>
<dbReference type="EMBL" id="CP024848">
    <property type="protein sequence ID" value="AXI07822.1"/>
    <property type="molecule type" value="Genomic_DNA"/>
</dbReference>
<dbReference type="OrthoDB" id="882119at2"/>
<organism evidence="5 6">
    <name type="scientific">Oceanobacillus zhaokaii</name>
    <dbReference type="NCBI Taxonomy" id="2052660"/>
    <lineage>
        <taxon>Bacteria</taxon>
        <taxon>Bacillati</taxon>
        <taxon>Bacillota</taxon>
        <taxon>Bacilli</taxon>
        <taxon>Bacillales</taxon>
        <taxon>Bacillaceae</taxon>
        <taxon>Oceanobacillus</taxon>
    </lineage>
</organism>
<evidence type="ECO:0000256" key="3">
    <source>
        <dbReference type="ARBA" id="ARBA00022833"/>
    </source>
</evidence>
<dbReference type="KEGG" id="ocn:CUC15_01970"/>
<evidence type="ECO:0000259" key="4">
    <source>
        <dbReference type="PROSITE" id="PS51266"/>
    </source>
</evidence>
<evidence type="ECO:0000313" key="5">
    <source>
        <dbReference type="EMBL" id="AXI07822.1"/>
    </source>
</evidence>